<organism evidence="2 3">
    <name type="scientific">Corynebacterium mustelae</name>
    <dbReference type="NCBI Taxonomy" id="571915"/>
    <lineage>
        <taxon>Bacteria</taxon>
        <taxon>Bacillati</taxon>
        <taxon>Actinomycetota</taxon>
        <taxon>Actinomycetes</taxon>
        <taxon>Mycobacteriales</taxon>
        <taxon>Corynebacteriaceae</taxon>
        <taxon>Corynebacterium</taxon>
    </lineage>
</organism>
<dbReference type="SUPFAM" id="SSF53067">
    <property type="entry name" value="Actin-like ATPase domain"/>
    <property type="match status" value="1"/>
</dbReference>
<reference evidence="2 3" key="1">
    <citation type="journal article" date="2015" name="Genome Announc.">
        <title>Complete Genome Sequence of the Type Strain Corynebacterium mustelae DSM 45274, Isolated from Various Tissues of a Male Ferret with Lethal Sepsis.</title>
        <authorList>
            <person name="Ruckert C."/>
            <person name="Eimer J."/>
            <person name="Winkler A."/>
            <person name="Tauch A."/>
        </authorList>
    </citation>
    <scope>NUCLEOTIDE SEQUENCE [LARGE SCALE GENOMIC DNA]</scope>
    <source>
        <strain evidence="2 3">DSM 45274</strain>
    </source>
</reference>
<dbReference type="STRING" id="571915.CMUST_04115"/>
<name>A0A0G3GVI9_9CORY</name>
<dbReference type="KEGG" id="cmv:CMUST_04115"/>
<dbReference type="OrthoDB" id="9810372at2"/>
<comment type="similarity">
    <text evidence="1">Belongs to the ROK (NagC/XylR) family.</text>
</comment>
<dbReference type="EMBL" id="CP011542">
    <property type="protein sequence ID" value="AKK05166.1"/>
    <property type="molecule type" value="Genomic_DNA"/>
</dbReference>
<keyword evidence="2" id="KW-0418">Kinase</keyword>
<keyword evidence="2" id="KW-0808">Transferase</keyword>
<evidence type="ECO:0000256" key="1">
    <source>
        <dbReference type="ARBA" id="ARBA00006479"/>
    </source>
</evidence>
<dbReference type="InterPro" id="IPR000600">
    <property type="entry name" value="ROK"/>
</dbReference>
<dbReference type="Pfam" id="PF00480">
    <property type="entry name" value="ROK"/>
    <property type="match status" value="1"/>
</dbReference>
<evidence type="ECO:0000313" key="3">
    <source>
        <dbReference type="Proteomes" id="UP000035199"/>
    </source>
</evidence>
<proteinExistence type="inferred from homology"/>
<accession>A0A0G3GVI9</accession>
<dbReference type="PANTHER" id="PTHR18964">
    <property type="entry name" value="ROK (REPRESSOR, ORF, KINASE) FAMILY"/>
    <property type="match status" value="1"/>
</dbReference>
<dbReference type="AlphaFoldDB" id="A0A0G3GVI9"/>
<dbReference type="Gene3D" id="1.10.10.10">
    <property type="entry name" value="Winged helix-like DNA-binding domain superfamily/Winged helix DNA-binding domain"/>
    <property type="match status" value="1"/>
</dbReference>
<sequence>MDNLAAPGAKTVISELIDATPAGISRAEIATATGFSSSTVSNIVRELINTGEVDESPTASTGGRRTQVLKPTHRHDPIWLSEIGSAHARIGIADRPGNLVATEEVPVSLTDRPQVVLSRIIEHLKVLSEKALAKPSAAALGIALPGPVDRSLQMVVGAARMPGWNNVPLAPILNELVLAPVEIDNDARAGAIGECAMREDAPGTWNGIYVKAGTGIGGAAVLNGEIYTGGGGLAGDIAHNSVPEAGDRPCSCGRAGCMETVASGAGIIRALGEEGIDVHTVAQVVERAEQWDPVVTAMLRSAGTSVGRVLAPLVTFLNPTDVIVGGSLSSIDVFTASIRSELYARCLPMTTKDLTIEASLTKADAALYGMAELCFAAINRTNQGAPTSS</sequence>
<dbReference type="PANTHER" id="PTHR18964:SF173">
    <property type="entry name" value="GLUCOKINASE"/>
    <property type="match status" value="1"/>
</dbReference>
<dbReference type="InterPro" id="IPR036390">
    <property type="entry name" value="WH_DNA-bd_sf"/>
</dbReference>
<dbReference type="RefSeq" id="WP_047261429.1">
    <property type="nucleotide sequence ID" value="NZ_CP011542.1"/>
</dbReference>
<protein>
    <submittedName>
        <fullName evidence="2">Transcriptional regulator/sugar kinase</fullName>
    </submittedName>
</protein>
<keyword evidence="3" id="KW-1185">Reference proteome</keyword>
<dbReference type="Proteomes" id="UP000035199">
    <property type="component" value="Chromosome"/>
</dbReference>
<evidence type="ECO:0000313" key="2">
    <source>
        <dbReference type="EMBL" id="AKK05166.1"/>
    </source>
</evidence>
<gene>
    <name evidence="2" type="ORF">CMUST_04115</name>
</gene>
<dbReference type="Gene3D" id="3.30.420.40">
    <property type="match status" value="2"/>
</dbReference>
<dbReference type="SUPFAM" id="SSF46785">
    <property type="entry name" value="Winged helix' DNA-binding domain"/>
    <property type="match status" value="1"/>
</dbReference>
<dbReference type="InterPro" id="IPR043129">
    <property type="entry name" value="ATPase_NBD"/>
</dbReference>
<dbReference type="InterPro" id="IPR036388">
    <property type="entry name" value="WH-like_DNA-bd_sf"/>
</dbReference>
<reference evidence="3" key="2">
    <citation type="submission" date="2015-05" db="EMBL/GenBank/DDBJ databases">
        <title>Complete genome sequence of Corynebacterium mustelae DSM 45274, isolated from various tissues of a male ferret with lethal sepsis.</title>
        <authorList>
            <person name="Ruckert C."/>
            <person name="Albersmeier A."/>
            <person name="Winkler A."/>
            <person name="Tauch A."/>
        </authorList>
    </citation>
    <scope>NUCLEOTIDE SEQUENCE [LARGE SCALE GENOMIC DNA]</scope>
    <source>
        <strain evidence="3">DSM 45274</strain>
    </source>
</reference>
<dbReference type="PATRIC" id="fig|571915.4.peg.877"/>
<dbReference type="GO" id="GO:0016301">
    <property type="term" value="F:kinase activity"/>
    <property type="evidence" value="ECO:0007669"/>
    <property type="project" value="UniProtKB-KW"/>
</dbReference>